<evidence type="ECO:0000313" key="2">
    <source>
        <dbReference type="EMBL" id="RSK43933.1"/>
    </source>
</evidence>
<feature type="transmembrane region" description="Helical" evidence="1">
    <location>
        <begin position="27"/>
        <end position="48"/>
    </location>
</feature>
<comment type="caution">
    <text evidence="2">The sequence shown here is derived from an EMBL/GenBank/DDBJ whole genome shotgun (WGS) entry which is preliminary data.</text>
</comment>
<evidence type="ECO:0000313" key="3">
    <source>
        <dbReference type="Proteomes" id="UP000273500"/>
    </source>
</evidence>
<dbReference type="AlphaFoldDB" id="A0A3R9MEE6"/>
<reference evidence="2 3" key="1">
    <citation type="submission" date="2018-12" db="EMBL/GenBank/DDBJ databases">
        <authorList>
            <person name="Feng G."/>
            <person name="Zhu H."/>
        </authorList>
    </citation>
    <scope>NUCLEOTIDE SEQUENCE [LARGE SCALE GENOMIC DNA]</scope>
    <source>
        <strain evidence="2 3">KCTC 12533</strain>
    </source>
</reference>
<gene>
    <name evidence="2" type="ORF">EI291_20890</name>
</gene>
<evidence type="ECO:0000256" key="1">
    <source>
        <dbReference type="SAM" id="Phobius"/>
    </source>
</evidence>
<dbReference type="EMBL" id="RWIT01000020">
    <property type="protein sequence ID" value="RSK43933.1"/>
    <property type="molecule type" value="Genomic_DNA"/>
</dbReference>
<dbReference type="InterPro" id="IPR025333">
    <property type="entry name" value="DUF4239"/>
</dbReference>
<dbReference type="RefSeq" id="WP_125424227.1">
    <property type="nucleotide sequence ID" value="NZ_RWIT01000020.1"/>
</dbReference>
<sequence length="289" mass="32241">METKPFWEAALYSVDPSLRYMIWLYEMPTWLLALLIVGLTVVISLLGLSITHRRLHSSRMAALIDNGTVGWFFSGVTVLYGLTLGLLTVATWQNYSDASGIASEEAAQLAVLYRDLSGYPDSVSQPLQRELREYTEFIVQQSWPAQRRGMANDAERAVLTDFQLKLLRTNVNTSAQQVLHGEAIETFNRLVELRRQRIESIGNGVPGVLWAVVLVGALVTIAFSYCFVVENLRFHALLTGMLALMVGLMIFLIVALDHPYLGDVSVTPDVYQVVLDKVMVPLKALPKVP</sequence>
<dbReference type="Proteomes" id="UP000273500">
    <property type="component" value="Unassembled WGS sequence"/>
</dbReference>
<dbReference type="OrthoDB" id="9776669at2"/>
<protein>
    <submittedName>
        <fullName evidence="2">DUF4239 domain-containing protein</fullName>
    </submittedName>
</protein>
<organism evidence="2 3">
    <name type="scientific">Hymenobacter rigui</name>
    <dbReference type="NCBI Taxonomy" id="334424"/>
    <lineage>
        <taxon>Bacteria</taxon>
        <taxon>Pseudomonadati</taxon>
        <taxon>Bacteroidota</taxon>
        <taxon>Cytophagia</taxon>
        <taxon>Cytophagales</taxon>
        <taxon>Hymenobacteraceae</taxon>
        <taxon>Hymenobacter</taxon>
    </lineage>
</organism>
<keyword evidence="1" id="KW-0472">Membrane</keyword>
<feature type="transmembrane region" description="Helical" evidence="1">
    <location>
        <begin position="208"/>
        <end position="229"/>
    </location>
</feature>
<keyword evidence="1" id="KW-0812">Transmembrane</keyword>
<feature type="transmembrane region" description="Helical" evidence="1">
    <location>
        <begin position="69"/>
        <end position="90"/>
    </location>
</feature>
<proteinExistence type="predicted"/>
<name>A0A3R9MEE6_9BACT</name>
<accession>A0A3R9MEE6</accession>
<keyword evidence="1" id="KW-1133">Transmembrane helix</keyword>
<dbReference type="Pfam" id="PF14023">
    <property type="entry name" value="Bestrophin-like"/>
    <property type="match status" value="1"/>
</dbReference>
<keyword evidence="3" id="KW-1185">Reference proteome</keyword>
<feature type="transmembrane region" description="Helical" evidence="1">
    <location>
        <begin position="236"/>
        <end position="256"/>
    </location>
</feature>